<dbReference type="RefSeq" id="WP_010768083.1">
    <property type="nucleotide sequence ID" value="NZ_ASWE01000003.1"/>
</dbReference>
<accession>R3WUS3</accession>
<dbReference type="PATRIC" id="fig|1158610.3.peg.1403"/>
<dbReference type="Pfam" id="PF18780">
    <property type="entry name" value="HNH_repeat"/>
    <property type="match status" value="1"/>
</dbReference>
<keyword evidence="2" id="KW-1185">Reference proteome</keyword>
<dbReference type="EMBL" id="AJAT01000012">
    <property type="protein sequence ID" value="EOL45530.1"/>
    <property type="molecule type" value="Genomic_DNA"/>
</dbReference>
<dbReference type="AlphaFoldDB" id="R3WUS3"/>
<sequence length="106" mass="13064">MKKYTDEFFIQQAQSFYKEHQRLPKTRDFSWGSTALRRFGSWNYFLLAAELISPSQELDEQLKRKKEKLWTELLQITYLEGWYENEENTRRVSHLREEIDKINKKR</sequence>
<reference evidence="1 2" key="1">
    <citation type="submission" date="2013-02" db="EMBL/GenBank/DDBJ databases">
        <title>The Genome Sequence of Enterococcus phoeniculicola BAA-412.</title>
        <authorList>
            <consortium name="The Broad Institute Genome Sequencing Platform"/>
            <consortium name="The Broad Institute Genome Sequencing Center for Infectious Disease"/>
            <person name="Earl A.M."/>
            <person name="Gilmore M.S."/>
            <person name="Lebreton F."/>
            <person name="Walker B."/>
            <person name="Young S.K."/>
            <person name="Zeng Q."/>
            <person name="Gargeya S."/>
            <person name="Fitzgerald M."/>
            <person name="Haas B."/>
            <person name="Abouelleil A."/>
            <person name="Alvarado L."/>
            <person name="Arachchi H.M."/>
            <person name="Berlin A.M."/>
            <person name="Chapman S.B."/>
            <person name="Dewar J."/>
            <person name="Goldberg J."/>
            <person name="Griggs A."/>
            <person name="Gujja S."/>
            <person name="Hansen M."/>
            <person name="Howarth C."/>
            <person name="Imamovic A."/>
            <person name="Larimer J."/>
            <person name="McCowan C."/>
            <person name="Murphy C."/>
            <person name="Neiman D."/>
            <person name="Pearson M."/>
            <person name="Priest M."/>
            <person name="Roberts A."/>
            <person name="Saif S."/>
            <person name="Shea T."/>
            <person name="Sisk P."/>
            <person name="Sykes S."/>
            <person name="Wortman J."/>
            <person name="Nusbaum C."/>
            <person name="Birren B."/>
        </authorList>
    </citation>
    <scope>NUCLEOTIDE SEQUENCE [LARGE SCALE GENOMIC DNA]</scope>
    <source>
        <strain evidence="1 2">ATCC BAA-412</strain>
    </source>
</reference>
<proteinExistence type="predicted"/>
<dbReference type="InterPro" id="IPR041025">
    <property type="entry name" value="HNH_repeat"/>
</dbReference>
<name>R3WUS3_9ENTE</name>
<dbReference type="Proteomes" id="UP000013785">
    <property type="component" value="Unassembled WGS sequence"/>
</dbReference>
<dbReference type="OrthoDB" id="694186at2"/>
<evidence type="ECO:0000313" key="1">
    <source>
        <dbReference type="EMBL" id="EOL45530.1"/>
    </source>
</evidence>
<evidence type="ECO:0000313" key="2">
    <source>
        <dbReference type="Proteomes" id="UP000013785"/>
    </source>
</evidence>
<comment type="caution">
    <text evidence="1">The sequence shown here is derived from an EMBL/GenBank/DDBJ whole genome shotgun (WGS) entry which is preliminary data.</text>
</comment>
<organism evidence="1 2">
    <name type="scientific">Enterococcus phoeniculicola ATCC BAA-412</name>
    <dbReference type="NCBI Taxonomy" id="1158610"/>
    <lineage>
        <taxon>Bacteria</taxon>
        <taxon>Bacillati</taxon>
        <taxon>Bacillota</taxon>
        <taxon>Bacilli</taxon>
        <taxon>Lactobacillales</taxon>
        <taxon>Enterococcaceae</taxon>
        <taxon>Enterococcus</taxon>
    </lineage>
</organism>
<dbReference type="HOGENOM" id="CLU_2219041_0_0_9"/>
<gene>
    <name evidence="1" type="ORF">UC3_01420</name>
</gene>
<protein>
    <submittedName>
        <fullName evidence="1">Uncharacterized protein</fullName>
    </submittedName>
</protein>
<dbReference type="STRING" id="154621.RV11_GL000031"/>